<gene>
    <name evidence="2" type="ORF">DEO72_LG9g2729</name>
</gene>
<feature type="domain" description="DUF7812" evidence="1">
    <location>
        <begin position="79"/>
        <end position="537"/>
    </location>
</feature>
<dbReference type="PANTHER" id="PTHR36786:SF1">
    <property type="entry name" value="2-ISOPROPYLMALATE SYNTHASE"/>
    <property type="match status" value="1"/>
</dbReference>
<dbReference type="EMBL" id="CP039353">
    <property type="protein sequence ID" value="QCE07709.1"/>
    <property type="molecule type" value="Genomic_DNA"/>
</dbReference>
<proteinExistence type="predicted"/>
<protein>
    <recommendedName>
        <fullName evidence="1">DUF7812 domain-containing protein</fullName>
    </recommendedName>
</protein>
<dbReference type="Pfam" id="PF25104">
    <property type="entry name" value="DUF7812"/>
    <property type="match status" value="1"/>
</dbReference>
<dbReference type="Proteomes" id="UP000501690">
    <property type="component" value="Linkage Group LG9"/>
</dbReference>
<sequence>MDDAKYVKLYQTLSNATVPDPIFEGKDHCGVCETLFDQLHSIFRRFFSALPLCHRHDLLSRSLPPPHSGLWPIVEELSLILRCCLLLLTLPHSDQKFFLLKGRSLLRILNSFLSFHVSEHRGVRFRNFLTDEDLDLDDSCRPFLRALLEVFADELLRHQPLRRYLMMADSVSSIHEKLFVCHFNQGDIAIVLEVLSSHFILSVSDEKAVEDFTVRLFLRCDKDFRCSELSIAPSIVLLHDPVVLAAPKMFQAHIVSMVSEAICSGLSSELLANFNLIALQKSVILYSTHVSSLQIDGFRVELKCSDSHLLDKGQLKFESYIQHGTRSRLNKVLSKSDDSCDSYQCKLFSKTKRDLLAEYIAFMKERQYLFDDSLREGITSILSCLIHQAFSQEAAGDAVYNIKENISAQDISLLGSIMKLMSVSLLQAIKYLRNSGDSDCLKTMKSATVREKYDFLISIIDHFQQFKICLPIQSFLYDEMKIQKSNRKVSEALLVHFIGLLSLSFNNGLELLAKGCISVLMALMYLFVFEEGDLHALGSLKGLSLPPCLSEISCDKSGKGARDKQSVYKVVAEFRRIQSCTLSTDSFTSCNDENGTEKTCDGEMFLNCILGNPKKLSDYDELADFLECRTGKNYSKWLNRREIYRDRRYQKKLELGKTKKKTFRKCFQFKKNGQSLKRRKNGMFVKHRR</sequence>
<name>A0A4D6N5E8_VIGUN</name>
<organism evidence="2 3">
    <name type="scientific">Vigna unguiculata</name>
    <name type="common">Cowpea</name>
    <dbReference type="NCBI Taxonomy" id="3917"/>
    <lineage>
        <taxon>Eukaryota</taxon>
        <taxon>Viridiplantae</taxon>
        <taxon>Streptophyta</taxon>
        <taxon>Embryophyta</taxon>
        <taxon>Tracheophyta</taxon>
        <taxon>Spermatophyta</taxon>
        <taxon>Magnoliopsida</taxon>
        <taxon>eudicotyledons</taxon>
        <taxon>Gunneridae</taxon>
        <taxon>Pentapetalae</taxon>
        <taxon>rosids</taxon>
        <taxon>fabids</taxon>
        <taxon>Fabales</taxon>
        <taxon>Fabaceae</taxon>
        <taxon>Papilionoideae</taxon>
        <taxon>50 kb inversion clade</taxon>
        <taxon>NPAAA clade</taxon>
        <taxon>indigoferoid/millettioid clade</taxon>
        <taxon>Phaseoleae</taxon>
        <taxon>Vigna</taxon>
    </lineage>
</organism>
<evidence type="ECO:0000313" key="3">
    <source>
        <dbReference type="Proteomes" id="UP000501690"/>
    </source>
</evidence>
<evidence type="ECO:0000259" key="1">
    <source>
        <dbReference type="Pfam" id="PF25104"/>
    </source>
</evidence>
<keyword evidence="3" id="KW-1185">Reference proteome</keyword>
<dbReference type="PANTHER" id="PTHR36786">
    <property type="entry name" value="2-ISOPROPYLMALATE SYNTHASE"/>
    <property type="match status" value="1"/>
</dbReference>
<evidence type="ECO:0000313" key="2">
    <source>
        <dbReference type="EMBL" id="QCE07709.1"/>
    </source>
</evidence>
<dbReference type="InterPro" id="IPR056714">
    <property type="entry name" value="DUF7812"/>
</dbReference>
<accession>A0A4D6N5E8</accession>
<dbReference type="AlphaFoldDB" id="A0A4D6N5E8"/>
<reference evidence="2 3" key="1">
    <citation type="submission" date="2019-04" db="EMBL/GenBank/DDBJ databases">
        <title>An improved genome assembly and genetic linkage map for asparagus bean, Vigna unguiculata ssp. sesquipedialis.</title>
        <authorList>
            <person name="Xia Q."/>
            <person name="Zhang R."/>
            <person name="Dong Y."/>
        </authorList>
    </citation>
    <scope>NUCLEOTIDE SEQUENCE [LARGE SCALE GENOMIC DNA]</scope>
    <source>
        <tissue evidence="2">Leaf</tissue>
    </source>
</reference>